<accession>A0A932CQ71</accession>
<evidence type="ECO:0000313" key="1">
    <source>
        <dbReference type="EMBL" id="MBI2877264.1"/>
    </source>
</evidence>
<name>A0A932CQ71_UNCTE</name>
<gene>
    <name evidence="1" type="ORF">HYY20_10315</name>
</gene>
<feature type="non-terminal residue" evidence="1">
    <location>
        <position position="1"/>
    </location>
</feature>
<dbReference type="Proteomes" id="UP000769766">
    <property type="component" value="Unassembled WGS sequence"/>
</dbReference>
<proteinExistence type="predicted"/>
<comment type="caution">
    <text evidence="1">The sequence shown here is derived from an EMBL/GenBank/DDBJ whole genome shotgun (WGS) entry which is preliminary data.</text>
</comment>
<dbReference type="EMBL" id="JACPRF010000314">
    <property type="protein sequence ID" value="MBI2877264.1"/>
    <property type="molecule type" value="Genomic_DNA"/>
</dbReference>
<reference evidence="1" key="1">
    <citation type="submission" date="2020-07" db="EMBL/GenBank/DDBJ databases">
        <title>Huge and variable diversity of episymbiotic CPR bacteria and DPANN archaea in groundwater ecosystems.</title>
        <authorList>
            <person name="He C.Y."/>
            <person name="Keren R."/>
            <person name="Whittaker M."/>
            <person name="Farag I.F."/>
            <person name="Doudna J."/>
            <person name="Cate J.H.D."/>
            <person name="Banfield J.F."/>
        </authorList>
    </citation>
    <scope>NUCLEOTIDE SEQUENCE</scope>
    <source>
        <strain evidence="1">NC_groundwater_672_Ag_B-0.1um_62_36</strain>
    </source>
</reference>
<organism evidence="1 2">
    <name type="scientific">Tectimicrobiota bacterium</name>
    <dbReference type="NCBI Taxonomy" id="2528274"/>
    <lineage>
        <taxon>Bacteria</taxon>
        <taxon>Pseudomonadati</taxon>
        <taxon>Nitrospinota/Tectimicrobiota group</taxon>
        <taxon>Candidatus Tectimicrobiota</taxon>
    </lineage>
</organism>
<sequence length="70" mass="8060">RIDAQSLWEATKKKLREEKDQKKLAAYQIIINQIETFRKVVLNPLSHATPMTVMRSEIQRAIDAIAALNL</sequence>
<evidence type="ECO:0000313" key="2">
    <source>
        <dbReference type="Proteomes" id="UP000769766"/>
    </source>
</evidence>
<protein>
    <submittedName>
        <fullName evidence="1">Uncharacterized protein</fullName>
    </submittedName>
</protein>
<dbReference type="AlphaFoldDB" id="A0A932CQ71"/>